<gene>
    <name evidence="2" type="ORF">GCM10009843_33340</name>
</gene>
<name>A0ABN2YPM4_9ACTN</name>
<keyword evidence="3" id="KW-1185">Reference proteome</keyword>
<dbReference type="Proteomes" id="UP001500575">
    <property type="component" value="Unassembled WGS sequence"/>
</dbReference>
<proteinExistence type="predicted"/>
<organism evidence="2 3">
    <name type="scientific">Nocardioides bigeumensis</name>
    <dbReference type="NCBI Taxonomy" id="433657"/>
    <lineage>
        <taxon>Bacteria</taxon>
        <taxon>Bacillati</taxon>
        <taxon>Actinomycetota</taxon>
        <taxon>Actinomycetes</taxon>
        <taxon>Propionibacteriales</taxon>
        <taxon>Nocardioidaceae</taxon>
        <taxon>Nocardioides</taxon>
    </lineage>
</organism>
<comment type="caution">
    <text evidence="2">The sequence shown here is derived from an EMBL/GenBank/DDBJ whole genome shotgun (WGS) entry which is preliminary data.</text>
</comment>
<feature type="region of interest" description="Disordered" evidence="1">
    <location>
        <begin position="24"/>
        <end position="61"/>
    </location>
</feature>
<evidence type="ECO:0000313" key="3">
    <source>
        <dbReference type="Proteomes" id="UP001500575"/>
    </source>
</evidence>
<reference evidence="3" key="1">
    <citation type="journal article" date="2019" name="Int. J. Syst. Evol. Microbiol.">
        <title>The Global Catalogue of Microorganisms (GCM) 10K type strain sequencing project: providing services to taxonomists for standard genome sequencing and annotation.</title>
        <authorList>
            <consortium name="The Broad Institute Genomics Platform"/>
            <consortium name="The Broad Institute Genome Sequencing Center for Infectious Disease"/>
            <person name="Wu L."/>
            <person name="Ma J."/>
        </authorList>
    </citation>
    <scope>NUCLEOTIDE SEQUENCE [LARGE SCALE GENOMIC DNA]</scope>
    <source>
        <strain evidence="3">JCM 16021</strain>
    </source>
</reference>
<accession>A0ABN2YPM4</accession>
<protein>
    <submittedName>
        <fullName evidence="2">Uncharacterized protein</fullName>
    </submittedName>
</protein>
<dbReference type="EMBL" id="BAAAQQ010000013">
    <property type="protein sequence ID" value="GAA2130597.1"/>
    <property type="molecule type" value="Genomic_DNA"/>
</dbReference>
<evidence type="ECO:0000256" key="1">
    <source>
        <dbReference type="SAM" id="MobiDB-lite"/>
    </source>
</evidence>
<feature type="compositionally biased region" description="Basic and acidic residues" evidence="1">
    <location>
        <begin position="33"/>
        <end position="42"/>
    </location>
</feature>
<evidence type="ECO:0000313" key="2">
    <source>
        <dbReference type="EMBL" id="GAA2130597.1"/>
    </source>
</evidence>
<sequence length="61" mass="6918">MERVTTPRSDEADWERRRRLAAVFGDVLPESTSDDRDEKPTDESGTDAWLRAQVPPHHGGD</sequence>